<proteinExistence type="predicted"/>
<sequence length="334" mass="35577">MTMTAARKVAAAYFSGRVASFGAAMPGLRRAALLAMAVGAAVPMAAPERAEAAQTRRVSKADPGSAAPQSGKSEAPRRFLDEVLRDGSVRLAFPKASSEVEPLVAEHNPVFQAARSDLFAIARRAEVVGLPAEYLVALREVALEIRGTAPEGRRMVPDDPFGFSEKAWARNLARFGGEAGFARYGTIVEDGRFVPSIPYREAFRVARTDPAIAGAIAAAVTIDNAIDFQARTGRLPEAGESLLAHFLGVDATVKLVKAAAAGSRLPAFKLVPDAFKANPAFFARGLVPFTAEEILNVAESVIESGMDAARKELRRFEADARDTMDSHVPLPRFG</sequence>
<reference evidence="3" key="2">
    <citation type="submission" date="2021-08" db="EMBL/GenBank/DDBJ databases">
        <authorList>
            <person name="Tani A."/>
            <person name="Ola A."/>
            <person name="Ogura Y."/>
            <person name="Katsura K."/>
            <person name="Hayashi T."/>
        </authorList>
    </citation>
    <scope>NUCLEOTIDE SEQUENCE</scope>
    <source>
        <strain evidence="3">DSM 16372</strain>
    </source>
</reference>
<comment type="caution">
    <text evidence="3">The sequence shown here is derived from an EMBL/GenBank/DDBJ whole genome shotgun (WGS) entry which is preliminary data.</text>
</comment>
<gene>
    <name evidence="3" type="ORF">BHAOGJBA_1383</name>
</gene>
<reference evidence="3" key="1">
    <citation type="journal article" date="2016" name="Front. Microbiol.">
        <title>Genome Sequence of the Piezophilic, Mesophilic Sulfate-Reducing Bacterium Desulfovibrio indicus J2T.</title>
        <authorList>
            <person name="Cao J."/>
            <person name="Maignien L."/>
            <person name="Shao Z."/>
            <person name="Alain K."/>
            <person name="Jebbar M."/>
        </authorList>
    </citation>
    <scope>NUCLEOTIDE SEQUENCE</scope>
    <source>
        <strain evidence="3">DSM 16372</strain>
    </source>
</reference>
<keyword evidence="4" id="KW-1185">Reference proteome</keyword>
<dbReference type="RefSeq" id="WP_238229869.1">
    <property type="nucleotide sequence ID" value="NZ_BPQO01000004.1"/>
</dbReference>
<dbReference type="Gene3D" id="1.10.530.10">
    <property type="match status" value="1"/>
</dbReference>
<evidence type="ECO:0000256" key="2">
    <source>
        <dbReference type="SAM" id="SignalP"/>
    </source>
</evidence>
<evidence type="ECO:0000313" key="3">
    <source>
        <dbReference type="EMBL" id="GJD87877.1"/>
    </source>
</evidence>
<dbReference type="Proteomes" id="UP001055247">
    <property type="component" value="Unassembled WGS sequence"/>
</dbReference>
<feature type="signal peptide" evidence="2">
    <location>
        <begin position="1"/>
        <end position="31"/>
    </location>
</feature>
<dbReference type="AlphaFoldDB" id="A0AAV4ZHK6"/>
<organism evidence="3 4">
    <name type="scientific">Methylobacterium hispanicum</name>
    <dbReference type="NCBI Taxonomy" id="270350"/>
    <lineage>
        <taxon>Bacteria</taxon>
        <taxon>Pseudomonadati</taxon>
        <taxon>Pseudomonadota</taxon>
        <taxon>Alphaproteobacteria</taxon>
        <taxon>Hyphomicrobiales</taxon>
        <taxon>Methylobacteriaceae</taxon>
        <taxon>Methylobacterium</taxon>
    </lineage>
</organism>
<protein>
    <submittedName>
        <fullName evidence="3">Uncharacterized protein</fullName>
    </submittedName>
</protein>
<accession>A0AAV4ZHK6</accession>
<feature type="chain" id="PRO_5043327184" evidence="2">
    <location>
        <begin position="32"/>
        <end position="334"/>
    </location>
</feature>
<dbReference type="EMBL" id="BPQO01000004">
    <property type="protein sequence ID" value="GJD87877.1"/>
    <property type="molecule type" value="Genomic_DNA"/>
</dbReference>
<evidence type="ECO:0000256" key="1">
    <source>
        <dbReference type="SAM" id="MobiDB-lite"/>
    </source>
</evidence>
<keyword evidence="2" id="KW-0732">Signal</keyword>
<feature type="region of interest" description="Disordered" evidence="1">
    <location>
        <begin position="51"/>
        <end position="78"/>
    </location>
</feature>
<evidence type="ECO:0000313" key="4">
    <source>
        <dbReference type="Proteomes" id="UP001055247"/>
    </source>
</evidence>
<name>A0AAV4ZHK6_9HYPH</name>